<dbReference type="Pfam" id="PF00013">
    <property type="entry name" value="KH_1"/>
    <property type="match status" value="1"/>
</dbReference>
<feature type="domain" description="K Homology" evidence="2">
    <location>
        <begin position="62"/>
        <end position="130"/>
    </location>
</feature>
<organism evidence="3 4">
    <name type="scientific">Coptotermes formosanus</name>
    <name type="common">Formosan subterranean termite</name>
    <dbReference type="NCBI Taxonomy" id="36987"/>
    <lineage>
        <taxon>Eukaryota</taxon>
        <taxon>Metazoa</taxon>
        <taxon>Ecdysozoa</taxon>
        <taxon>Arthropoda</taxon>
        <taxon>Hexapoda</taxon>
        <taxon>Insecta</taxon>
        <taxon>Pterygota</taxon>
        <taxon>Neoptera</taxon>
        <taxon>Polyneoptera</taxon>
        <taxon>Dictyoptera</taxon>
        <taxon>Blattodea</taxon>
        <taxon>Blattoidea</taxon>
        <taxon>Termitoidae</taxon>
        <taxon>Rhinotermitidae</taxon>
        <taxon>Coptotermes</taxon>
    </lineage>
</organism>
<evidence type="ECO:0000313" key="4">
    <source>
        <dbReference type="Proteomes" id="UP000502823"/>
    </source>
</evidence>
<protein>
    <recommendedName>
        <fullName evidence="2">K Homology domain-containing protein</fullName>
    </recommendedName>
</protein>
<dbReference type="CDD" id="cd22419">
    <property type="entry name" value="KH-I_ASCC1"/>
    <property type="match status" value="1"/>
</dbReference>
<proteinExistence type="predicted"/>
<dbReference type="Gene3D" id="3.30.1370.10">
    <property type="entry name" value="K Homology domain, type 1"/>
    <property type="match status" value="1"/>
</dbReference>
<dbReference type="InterPro" id="IPR004088">
    <property type="entry name" value="KH_dom_type_1"/>
</dbReference>
<dbReference type="EMBL" id="BLKM01000232">
    <property type="protein sequence ID" value="GFG30522.1"/>
    <property type="molecule type" value="Genomic_DNA"/>
</dbReference>
<dbReference type="GO" id="GO:0005634">
    <property type="term" value="C:nucleus"/>
    <property type="evidence" value="ECO:0007669"/>
    <property type="project" value="TreeGrafter"/>
</dbReference>
<keyword evidence="4" id="KW-1185">Reference proteome</keyword>
<name>A0A6L2PHA5_COPFO</name>
<dbReference type="GO" id="GO:0006355">
    <property type="term" value="P:regulation of DNA-templated transcription"/>
    <property type="evidence" value="ECO:0007669"/>
    <property type="project" value="TreeGrafter"/>
</dbReference>
<dbReference type="FunCoup" id="A0A6L2PHA5">
    <property type="interactions" value="1331"/>
</dbReference>
<dbReference type="Gene3D" id="3.90.1140.10">
    <property type="entry name" value="Cyclic phosphodiesterase"/>
    <property type="match status" value="1"/>
</dbReference>
<dbReference type="Proteomes" id="UP000502823">
    <property type="component" value="Unassembled WGS sequence"/>
</dbReference>
<dbReference type="GO" id="GO:0006307">
    <property type="term" value="P:DNA alkylation repair"/>
    <property type="evidence" value="ECO:0007669"/>
    <property type="project" value="InterPro"/>
</dbReference>
<dbReference type="Pfam" id="PF10469">
    <property type="entry name" value="AKAP7_NLS"/>
    <property type="match status" value="1"/>
</dbReference>
<keyword evidence="1" id="KW-0694">RNA-binding</keyword>
<sequence length="378" mass="42885">MDILKPELMWIEGRCYRLNFQDSSFKEEEDGRLLYDGFGEENSECPVEEPGDSIEIETTENGQYRTFLRVPRFYFAYVVGSKASVRRQIENTTKTQIHVPRQGQDGCIVITGSTKSAVSAAGRRINLIVTSARHKQQFTHFLSIPMAGDSIRNNFMVFKERVLDICKNSRGVDTSIFQTPEKLHLTLGTLVIMDANEREAAAQTLEECKANVIVPLLKNKLLVVCMVGVEYMNDDPAEVDVLYGKVCAKNGSHILQELADGVVNYFSDKGLMKKQYEQVKLHVTLMNTVFRSDETDAETPRGRHKHRETFDATCILKNFEDYDFGEQSIGGIRLSLRFSTSSSGYYQTTAEILLNRTNICRAVLDMRAETLYEYARVA</sequence>
<dbReference type="InterPro" id="IPR004087">
    <property type="entry name" value="KH_dom"/>
</dbReference>
<evidence type="ECO:0000259" key="2">
    <source>
        <dbReference type="SMART" id="SM00322"/>
    </source>
</evidence>
<dbReference type="SMART" id="SM00322">
    <property type="entry name" value="KH"/>
    <property type="match status" value="1"/>
</dbReference>
<dbReference type="InterPro" id="IPR019510">
    <property type="entry name" value="AKAP7-like_phosphoesterase"/>
</dbReference>
<dbReference type="InterPro" id="IPR009210">
    <property type="entry name" value="ASCC1"/>
</dbReference>
<dbReference type="PANTHER" id="PTHR13360:SF1">
    <property type="entry name" value="ACTIVATING SIGNAL COINTEGRATOR 1 COMPLEX SUBUNIT 1"/>
    <property type="match status" value="1"/>
</dbReference>
<dbReference type="InterPro" id="IPR047538">
    <property type="entry name" value="KH-I_ASCC1"/>
</dbReference>
<dbReference type="GO" id="GO:0003723">
    <property type="term" value="F:RNA binding"/>
    <property type="evidence" value="ECO:0007669"/>
    <property type="project" value="UniProtKB-UniRule"/>
</dbReference>
<comment type="caution">
    <text evidence="3">The sequence shown here is derived from an EMBL/GenBank/DDBJ whole genome shotgun (WGS) entry which is preliminary data.</text>
</comment>
<dbReference type="InterPro" id="IPR036612">
    <property type="entry name" value="KH_dom_type_1_sf"/>
</dbReference>
<dbReference type="AlphaFoldDB" id="A0A6L2PHA5"/>
<evidence type="ECO:0000256" key="1">
    <source>
        <dbReference type="PROSITE-ProRule" id="PRU00117"/>
    </source>
</evidence>
<dbReference type="InParanoid" id="A0A6L2PHA5"/>
<gene>
    <name evidence="3" type="ORF">Cfor_05819</name>
</gene>
<dbReference type="PIRSF" id="PIRSF027019">
    <property type="entry name" value="Euk_LigT"/>
    <property type="match status" value="1"/>
</dbReference>
<dbReference type="SUPFAM" id="SSF54791">
    <property type="entry name" value="Eukaryotic type KH-domain (KH-domain type I)"/>
    <property type="match status" value="1"/>
</dbReference>
<dbReference type="PROSITE" id="PS50084">
    <property type="entry name" value="KH_TYPE_1"/>
    <property type="match status" value="1"/>
</dbReference>
<dbReference type="OrthoDB" id="277832at2759"/>
<reference evidence="4" key="1">
    <citation type="submission" date="2020-01" db="EMBL/GenBank/DDBJ databases">
        <title>Draft genome sequence of the Termite Coptotermes fromosanus.</title>
        <authorList>
            <person name="Itakura S."/>
            <person name="Yosikawa Y."/>
            <person name="Umezawa K."/>
        </authorList>
    </citation>
    <scope>NUCLEOTIDE SEQUENCE [LARGE SCALE GENOMIC DNA]</scope>
</reference>
<accession>A0A6L2PHA5</accession>
<evidence type="ECO:0000313" key="3">
    <source>
        <dbReference type="EMBL" id="GFG30522.1"/>
    </source>
</evidence>
<dbReference type="PANTHER" id="PTHR13360">
    <property type="entry name" value="ACTIVATING SIGNAL COINTEGRATOR 1 COMPLEX SUBUNIT 1"/>
    <property type="match status" value="1"/>
</dbReference>